<comment type="caution">
    <text evidence="1">The sequence shown here is derived from an EMBL/GenBank/DDBJ whole genome shotgun (WGS) entry which is preliminary data.</text>
</comment>
<feature type="non-terminal residue" evidence="1">
    <location>
        <position position="1"/>
    </location>
</feature>
<gene>
    <name evidence="1" type="ORF">LCGC14_2919810</name>
</gene>
<dbReference type="EMBL" id="LAZR01057994">
    <property type="protein sequence ID" value="KKK70852.1"/>
    <property type="molecule type" value="Genomic_DNA"/>
</dbReference>
<protein>
    <submittedName>
        <fullName evidence="1">Uncharacterized protein</fullName>
    </submittedName>
</protein>
<accession>A0A0F8XPB4</accession>
<sequence length="308" mass="30773">GNVLSTNGSGILCWTAGGAGALGGSGTAGTIAKWSAAATLTDSIMTESGAALTVAGTISLSGIFVKFTSTGTINNLVTSETNTGTGSLRIQAGGGSATYGGGITLYANQHATKPGDVFLGISSGSGGSFRFGNTGVDSGSDVFTISSVGDTVISGTLTSLNMGGNIDLITNNITAGGRADFTIVTASTGVYRAGVTNSTLQLSGGSTRDLGGNIILYGESHGSKAFDLEFRASTTVRLEWDNSELKFTVTGKLTITDLVQTKASHSGAGSPFRIPHGVAPTSLTNGDIWTTTAGLFVYVNGGTVGPLT</sequence>
<proteinExistence type="predicted"/>
<name>A0A0F8XPB4_9ZZZZ</name>
<dbReference type="AlphaFoldDB" id="A0A0F8XPB4"/>
<reference evidence="1" key="1">
    <citation type="journal article" date="2015" name="Nature">
        <title>Complex archaea that bridge the gap between prokaryotes and eukaryotes.</title>
        <authorList>
            <person name="Spang A."/>
            <person name="Saw J.H."/>
            <person name="Jorgensen S.L."/>
            <person name="Zaremba-Niedzwiedzka K."/>
            <person name="Martijn J."/>
            <person name="Lind A.E."/>
            <person name="van Eijk R."/>
            <person name="Schleper C."/>
            <person name="Guy L."/>
            <person name="Ettema T.J."/>
        </authorList>
    </citation>
    <scope>NUCLEOTIDE SEQUENCE</scope>
</reference>
<organism evidence="1">
    <name type="scientific">marine sediment metagenome</name>
    <dbReference type="NCBI Taxonomy" id="412755"/>
    <lineage>
        <taxon>unclassified sequences</taxon>
        <taxon>metagenomes</taxon>
        <taxon>ecological metagenomes</taxon>
    </lineage>
</organism>
<evidence type="ECO:0000313" key="1">
    <source>
        <dbReference type="EMBL" id="KKK70852.1"/>
    </source>
</evidence>